<evidence type="ECO:0000259" key="13">
    <source>
        <dbReference type="Pfam" id="PF07992"/>
    </source>
</evidence>
<keyword evidence="9" id="KW-0520">NAD</keyword>
<keyword evidence="6" id="KW-1015">Disulfide bond</keyword>
<evidence type="ECO:0000256" key="7">
    <source>
        <dbReference type="ARBA" id="ARBA00023284"/>
    </source>
</evidence>
<name>A0AB33Z3N7_9GAMM</name>
<comment type="cofactor">
    <cofactor evidence="9">
        <name>FAD</name>
        <dbReference type="ChEBI" id="CHEBI:57692"/>
    </cofactor>
    <text evidence="9">Binds 1 FAD per subunit.</text>
</comment>
<dbReference type="NCBIfam" id="NF004776">
    <property type="entry name" value="PRK06116.1"/>
    <property type="match status" value="1"/>
</dbReference>
<reference evidence="14 15" key="1">
    <citation type="journal article" date="2013" name="Genome Announc.">
        <title>Genome Sequence of the Pyrene- and Fluoranthene-Degrading Bacterium Cycloclasticus sp. Strain PY97M.</title>
        <authorList>
            <person name="Cui Z."/>
            <person name="Xu G."/>
            <person name="Li Q."/>
            <person name="Gao W."/>
            <person name="Zheng L."/>
        </authorList>
    </citation>
    <scope>NUCLEOTIDE SEQUENCE [LARGE SCALE GENOMIC DNA]</scope>
    <source>
        <strain evidence="14 15">PY97M</strain>
    </source>
</reference>
<dbReference type="PANTHER" id="PTHR42737:SF2">
    <property type="entry name" value="GLUTATHIONE REDUCTASE"/>
    <property type="match status" value="1"/>
</dbReference>
<keyword evidence="3 11" id="KW-0285">Flavoprotein</keyword>
<dbReference type="InterPro" id="IPR036188">
    <property type="entry name" value="FAD/NAD-bd_sf"/>
</dbReference>
<evidence type="ECO:0000256" key="9">
    <source>
        <dbReference type="PIRSR" id="PIRSR000350-3"/>
    </source>
</evidence>
<dbReference type="PANTHER" id="PTHR42737">
    <property type="entry name" value="GLUTATHIONE REDUCTASE"/>
    <property type="match status" value="1"/>
</dbReference>
<feature type="binding site" evidence="9">
    <location>
        <position position="51"/>
    </location>
    <ligand>
        <name>FAD</name>
        <dbReference type="ChEBI" id="CHEBI:57692"/>
    </ligand>
</feature>
<dbReference type="InterPro" id="IPR023753">
    <property type="entry name" value="FAD/NAD-binding_dom"/>
</dbReference>
<evidence type="ECO:0000256" key="11">
    <source>
        <dbReference type="RuleBase" id="RU003691"/>
    </source>
</evidence>
<feature type="binding site" evidence="9">
    <location>
        <position position="303"/>
    </location>
    <ligand>
        <name>FAD</name>
        <dbReference type="ChEBI" id="CHEBI:57692"/>
    </ligand>
</feature>
<evidence type="ECO:0000313" key="15">
    <source>
        <dbReference type="Proteomes" id="UP000015462"/>
    </source>
</evidence>
<dbReference type="Pfam" id="PF02852">
    <property type="entry name" value="Pyr_redox_dim"/>
    <property type="match status" value="1"/>
</dbReference>
<accession>A0AB33Z3N7</accession>
<dbReference type="NCBIfam" id="TIGR01421">
    <property type="entry name" value="gluta_reduc_1"/>
    <property type="match status" value="1"/>
</dbReference>
<gene>
    <name evidence="14" type="ORF">L196_04501</name>
</gene>
<dbReference type="Gene3D" id="3.50.50.60">
    <property type="entry name" value="FAD/NAD(P)-binding domain"/>
    <property type="match status" value="2"/>
</dbReference>
<dbReference type="AlphaFoldDB" id="A0AB33Z3N7"/>
<feature type="domain" description="Pyridine nucleotide-disulphide oxidoreductase dimerisation" evidence="12">
    <location>
        <begin position="339"/>
        <end position="448"/>
    </location>
</feature>
<organism evidence="14 15">
    <name type="scientific">Cycloclasticus pugetii</name>
    <dbReference type="NCBI Taxonomy" id="34068"/>
    <lineage>
        <taxon>Bacteria</taxon>
        <taxon>Pseudomonadati</taxon>
        <taxon>Pseudomonadota</taxon>
        <taxon>Gammaproteobacteria</taxon>
        <taxon>Thiotrichales</taxon>
        <taxon>Piscirickettsiaceae</taxon>
        <taxon>Cycloclasticus</taxon>
    </lineage>
</organism>
<evidence type="ECO:0000256" key="2">
    <source>
        <dbReference type="ARBA" id="ARBA00011738"/>
    </source>
</evidence>
<feature type="active site" description="Proton acceptor" evidence="8">
    <location>
        <position position="438"/>
    </location>
</feature>
<evidence type="ECO:0000259" key="12">
    <source>
        <dbReference type="Pfam" id="PF02852"/>
    </source>
</evidence>
<evidence type="ECO:0000256" key="1">
    <source>
        <dbReference type="ARBA" id="ARBA00007532"/>
    </source>
</evidence>
<dbReference type="FunFam" id="3.50.50.60:FF:000235">
    <property type="entry name" value="Glutathione reductase"/>
    <property type="match status" value="1"/>
</dbReference>
<dbReference type="EMBL" id="ASHL01000002">
    <property type="protein sequence ID" value="EPD13767.1"/>
    <property type="molecule type" value="Genomic_DNA"/>
</dbReference>
<dbReference type="GO" id="GO:0050660">
    <property type="term" value="F:flavin adenine dinucleotide binding"/>
    <property type="evidence" value="ECO:0007669"/>
    <property type="project" value="InterPro"/>
</dbReference>
<comment type="caution">
    <text evidence="14">The sequence shown here is derived from an EMBL/GenBank/DDBJ whole genome shotgun (WGS) entry which is preliminary data.</text>
</comment>
<evidence type="ECO:0000256" key="10">
    <source>
        <dbReference type="PIRSR" id="PIRSR000350-4"/>
    </source>
</evidence>
<dbReference type="InterPro" id="IPR016156">
    <property type="entry name" value="FAD/NAD-linked_Rdtase_dimer_sf"/>
</dbReference>
<evidence type="ECO:0000256" key="5">
    <source>
        <dbReference type="ARBA" id="ARBA00023002"/>
    </source>
</evidence>
<dbReference type="Gene3D" id="3.30.390.30">
    <property type="match status" value="1"/>
</dbReference>
<dbReference type="SUPFAM" id="SSF55424">
    <property type="entry name" value="FAD/NAD-linked reductases, dimerisation (C-terminal) domain"/>
    <property type="match status" value="1"/>
</dbReference>
<evidence type="ECO:0000256" key="6">
    <source>
        <dbReference type="ARBA" id="ARBA00023157"/>
    </source>
</evidence>
<evidence type="ECO:0000313" key="14">
    <source>
        <dbReference type="EMBL" id="EPD13767.1"/>
    </source>
</evidence>
<dbReference type="InterPro" id="IPR046952">
    <property type="entry name" value="GSHR/TRXR-like"/>
</dbReference>
<dbReference type="Pfam" id="PF07992">
    <property type="entry name" value="Pyr_redox_2"/>
    <property type="match status" value="1"/>
</dbReference>
<keyword evidence="15" id="KW-1185">Reference proteome</keyword>
<sequence length="449" mass="48527">MNYDFDLISIGGGSGGIAGANRAASYGAKCAVVEQARLGGTCVNVGCVPKKVMWFAASTADIIHSASDYGFDASLNSFNWHLLKQNRDAYIKRLNGIYGNNLHNNNVEHIEGTASFIDSHTIQVGDKQYTAKRFLIATGGKPAVPNIPGAQYGITSDGFFELEKQPSKVAIIGAGFIAVELAGVFQALGTQVTLIIRGDHALRSFDSMLGTELMKAMQHQGIQVETQTTQTSIDKSPEGKLTINTTTGVVDGEYDEVIWAIGREPNTDSLSIEKAGIELDKRGFITTDEWQKTSQEHIFAVGDVTGRAALTPVAIAAARRLCDRLFNGQHERKLDYNLIPSVIFSHPPIGTIGLTQEQAIEQFGDNVKTYTSTFNPMTQALSVDKQPTTMKLVTTGKEEKVVGCHLFGESSDEILQGFAVAIKMGATKKDFDDTVAIHPTNAEELVTMT</sequence>
<dbReference type="GO" id="GO:0045454">
    <property type="term" value="P:cell redox homeostasis"/>
    <property type="evidence" value="ECO:0007669"/>
    <property type="project" value="InterPro"/>
</dbReference>
<dbReference type="GO" id="GO:0006749">
    <property type="term" value="P:glutathione metabolic process"/>
    <property type="evidence" value="ECO:0007669"/>
    <property type="project" value="InterPro"/>
</dbReference>
<feature type="disulfide bond" description="Redox-active" evidence="10">
    <location>
        <begin position="42"/>
        <end position="47"/>
    </location>
</feature>
<evidence type="ECO:0000256" key="3">
    <source>
        <dbReference type="ARBA" id="ARBA00022630"/>
    </source>
</evidence>
<evidence type="ECO:0000256" key="4">
    <source>
        <dbReference type="ARBA" id="ARBA00022827"/>
    </source>
</evidence>
<comment type="similarity">
    <text evidence="1 11">Belongs to the class-I pyridine nucleotide-disulfide oxidoreductase family.</text>
</comment>
<dbReference type="PRINTS" id="PR00411">
    <property type="entry name" value="PNDRDTASEI"/>
</dbReference>
<proteinExistence type="inferred from homology"/>
<dbReference type="InterPro" id="IPR012999">
    <property type="entry name" value="Pyr_OxRdtase_I_AS"/>
</dbReference>
<dbReference type="PRINTS" id="PR00368">
    <property type="entry name" value="FADPNR"/>
</dbReference>
<dbReference type="PROSITE" id="PS00076">
    <property type="entry name" value="PYRIDINE_REDOX_1"/>
    <property type="match status" value="1"/>
</dbReference>
<dbReference type="PIRSF" id="PIRSF000350">
    <property type="entry name" value="Mercury_reductase_MerA"/>
    <property type="match status" value="1"/>
</dbReference>
<dbReference type="GO" id="GO:0050661">
    <property type="term" value="F:NADP binding"/>
    <property type="evidence" value="ECO:0007669"/>
    <property type="project" value="InterPro"/>
</dbReference>
<evidence type="ECO:0000256" key="8">
    <source>
        <dbReference type="PIRSR" id="PIRSR000350-2"/>
    </source>
</evidence>
<dbReference type="InterPro" id="IPR001100">
    <property type="entry name" value="Pyr_nuc-diS_OxRdtase"/>
</dbReference>
<dbReference type="InterPro" id="IPR006322">
    <property type="entry name" value="Glutathione_Rdtase_euk/bac"/>
</dbReference>
<dbReference type="InterPro" id="IPR004099">
    <property type="entry name" value="Pyr_nucl-diS_OxRdtase_dimer"/>
</dbReference>
<protein>
    <submittedName>
        <fullName evidence="14">Glutathione oxidoreductase</fullName>
    </submittedName>
</protein>
<dbReference type="FunFam" id="3.30.390.30:FF:000003">
    <property type="entry name" value="Glutathione reductase"/>
    <property type="match status" value="1"/>
</dbReference>
<feature type="domain" description="FAD/NAD(P)-binding" evidence="13">
    <location>
        <begin position="6"/>
        <end position="318"/>
    </location>
</feature>
<keyword evidence="9" id="KW-0547">Nucleotide-binding</keyword>
<keyword evidence="7 11" id="KW-0676">Redox-active center</keyword>
<dbReference type="SUPFAM" id="SSF51905">
    <property type="entry name" value="FAD/NAD(P)-binding domain"/>
    <property type="match status" value="1"/>
</dbReference>
<dbReference type="GO" id="GO:0005829">
    <property type="term" value="C:cytosol"/>
    <property type="evidence" value="ECO:0007669"/>
    <property type="project" value="TreeGrafter"/>
</dbReference>
<keyword evidence="4 9" id="KW-0274">FAD</keyword>
<dbReference type="GO" id="GO:0004362">
    <property type="term" value="F:glutathione-disulfide reductase (NADPH) activity"/>
    <property type="evidence" value="ECO:0007669"/>
    <property type="project" value="InterPro"/>
</dbReference>
<feature type="binding site" evidence="9">
    <location>
        <begin position="173"/>
        <end position="180"/>
    </location>
    <ligand>
        <name>NAD(+)</name>
        <dbReference type="ChEBI" id="CHEBI:57540"/>
    </ligand>
</feature>
<dbReference type="Proteomes" id="UP000015462">
    <property type="component" value="Unassembled WGS sequence"/>
</dbReference>
<dbReference type="GO" id="GO:0034599">
    <property type="term" value="P:cellular response to oxidative stress"/>
    <property type="evidence" value="ECO:0007669"/>
    <property type="project" value="TreeGrafter"/>
</dbReference>
<keyword evidence="5 11" id="KW-0560">Oxidoreductase</keyword>
<dbReference type="RefSeq" id="WP_016390092.1">
    <property type="nucleotide sequence ID" value="NZ_KE646806.1"/>
</dbReference>
<feature type="binding site" evidence="9">
    <location>
        <position position="262"/>
    </location>
    <ligand>
        <name>NAD(+)</name>
        <dbReference type="ChEBI" id="CHEBI:57540"/>
    </ligand>
</feature>
<comment type="subunit">
    <text evidence="2">Homodimer.</text>
</comment>